<sequence>MVVSLTKLLTFVCISRLSICLANQSLSFLSSNNPGYMSKLSNGFLIWSKPLVVTCV</sequence>
<evidence type="ECO:0000313" key="2">
    <source>
        <dbReference type="EMBL" id="GAT63537.1"/>
    </source>
</evidence>
<name>A0A161LFS9_9BACT</name>
<comment type="caution">
    <text evidence="2">The sequence shown here is derived from an EMBL/GenBank/DDBJ whole genome shotgun (WGS) entry which is preliminary data.</text>
</comment>
<feature type="signal peptide" evidence="1">
    <location>
        <begin position="1"/>
        <end position="22"/>
    </location>
</feature>
<dbReference type="STRING" id="681398.PJIAN_475"/>
<feature type="chain" id="PRO_5007823810" evidence="1">
    <location>
        <begin position="23"/>
        <end position="56"/>
    </location>
</feature>
<reference evidence="3" key="1">
    <citation type="submission" date="2016-04" db="EMBL/GenBank/DDBJ databases">
        <title>Draft genome sequence of Paludibacter jiangxiensis strain NM7.</title>
        <authorList>
            <person name="Qiu Y."/>
            <person name="Matsuura N."/>
            <person name="Ohashi A."/>
            <person name="Tourlousse M.D."/>
            <person name="Sekiguchi Y."/>
        </authorList>
    </citation>
    <scope>NUCLEOTIDE SEQUENCE [LARGE SCALE GENOMIC DNA]</scope>
    <source>
        <strain evidence="3">NM7</strain>
    </source>
</reference>
<dbReference type="AlphaFoldDB" id="A0A161LFS9"/>
<organism evidence="2 3">
    <name type="scientific">Paludibacter jiangxiensis</name>
    <dbReference type="NCBI Taxonomy" id="681398"/>
    <lineage>
        <taxon>Bacteria</taxon>
        <taxon>Pseudomonadati</taxon>
        <taxon>Bacteroidota</taxon>
        <taxon>Bacteroidia</taxon>
        <taxon>Bacteroidales</taxon>
        <taxon>Paludibacteraceae</taxon>
        <taxon>Paludibacter</taxon>
    </lineage>
</organism>
<dbReference type="Proteomes" id="UP000076586">
    <property type="component" value="Unassembled WGS sequence"/>
</dbReference>
<protein>
    <submittedName>
        <fullName evidence="2">Uncharacterized protein</fullName>
    </submittedName>
</protein>
<keyword evidence="1" id="KW-0732">Signal</keyword>
<reference evidence="3" key="2">
    <citation type="journal article" date="2017" name="Genome Announc.">
        <title>Draft genome sequence of Paludibacter jiangxiensis NM7(T), a propionate-producing fermentative bacterium.</title>
        <authorList>
            <person name="Qiu Y.-L."/>
            <person name="Tourlousse D.M."/>
            <person name="Matsuura N."/>
            <person name="Ohashi A."/>
            <person name="Sekiguchi Y."/>
        </authorList>
    </citation>
    <scope>NUCLEOTIDE SEQUENCE [LARGE SCALE GENOMIC DNA]</scope>
    <source>
        <strain evidence="3">NM7</strain>
    </source>
</reference>
<keyword evidence="3" id="KW-1185">Reference proteome</keyword>
<accession>A0A161LFS9</accession>
<dbReference type="EMBL" id="BDCR01000004">
    <property type="protein sequence ID" value="GAT63537.1"/>
    <property type="molecule type" value="Genomic_DNA"/>
</dbReference>
<evidence type="ECO:0000256" key="1">
    <source>
        <dbReference type="SAM" id="SignalP"/>
    </source>
</evidence>
<evidence type="ECO:0000313" key="3">
    <source>
        <dbReference type="Proteomes" id="UP000076586"/>
    </source>
</evidence>
<proteinExistence type="predicted"/>
<gene>
    <name evidence="2" type="ORF">PJIAN_475</name>
</gene>